<dbReference type="EMBL" id="UINC01089879">
    <property type="protein sequence ID" value="SVC41333.1"/>
    <property type="molecule type" value="Genomic_DNA"/>
</dbReference>
<reference evidence="1" key="1">
    <citation type="submission" date="2018-05" db="EMBL/GenBank/DDBJ databases">
        <authorList>
            <person name="Lanie J.A."/>
            <person name="Ng W.-L."/>
            <person name="Kazmierczak K.M."/>
            <person name="Andrzejewski T.M."/>
            <person name="Davidsen T.M."/>
            <person name="Wayne K.J."/>
            <person name="Tettelin H."/>
            <person name="Glass J.I."/>
            <person name="Rusch D."/>
            <person name="Podicherti R."/>
            <person name="Tsui H.-C.T."/>
            <person name="Winkler M.E."/>
        </authorList>
    </citation>
    <scope>NUCLEOTIDE SEQUENCE</scope>
</reference>
<protein>
    <submittedName>
        <fullName evidence="1">Uncharacterized protein</fullName>
    </submittedName>
</protein>
<organism evidence="1">
    <name type="scientific">marine metagenome</name>
    <dbReference type="NCBI Taxonomy" id="408172"/>
    <lineage>
        <taxon>unclassified sequences</taxon>
        <taxon>metagenomes</taxon>
        <taxon>ecological metagenomes</taxon>
    </lineage>
</organism>
<accession>A0A382LXS9</accession>
<name>A0A382LXS9_9ZZZZ</name>
<feature type="non-terminal residue" evidence="1">
    <location>
        <position position="1"/>
    </location>
</feature>
<proteinExistence type="predicted"/>
<dbReference type="AlphaFoldDB" id="A0A382LXS9"/>
<evidence type="ECO:0000313" key="1">
    <source>
        <dbReference type="EMBL" id="SVC41333.1"/>
    </source>
</evidence>
<gene>
    <name evidence="1" type="ORF">METZ01_LOCUS294187</name>
</gene>
<sequence>SGESTDNFYRRYMGGEKVRAGWVRPTDFEKEKLD</sequence>